<protein>
    <submittedName>
        <fullName evidence="2">Uncharacterized protein</fullName>
    </submittedName>
</protein>
<accession>A0ABM9ASM6</accession>
<dbReference type="RefSeq" id="WP_238807233.1">
    <property type="nucleotide sequence ID" value="NZ_CAKLPY010000002.1"/>
</dbReference>
<reference evidence="2" key="1">
    <citation type="submission" date="2021-12" db="EMBL/GenBank/DDBJ databases">
        <authorList>
            <person name="Rodrigo-Torres L."/>
            <person name="Arahal R. D."/>
            <person name="Lucena T."/>
        </authorList>
    </citation>
    <scope>NUCLEOTIDE SEQUENCE</scope>
    <source>
        <strain evidence="2">CECT 8858</strain>
    </source>
</reference>
<feature type="transmembrane region" description="Helical" evidence="1">
    <location>
        <begin position="83"/>
        <end position="101"/>
    </location>
</feature>
<keyword evidence="1" id="KW-0472">Membrane</keyword>
<evidence type="ECO:0000256" key="1">
    <source>
        <dbReference type="SAM" id="Phobius"/>
    </source>
</evidence>
<feature type="transmembrane region" description="Helical" evidence="1">
    <location>
        <begin position="156"/>
        <end position="178"/>
    </location>
</feature>
<sequence length="185" mass="21049">MKKLSTFFYVRSNGYLVLGFLALQFIFSGVILPYFQKQFDPDLSRGLMDLSFGFTPERGYSIIESYGEEGRKVYFFVESLIDVLYPIIYTTAFLLLTSFLFKKNGWSNGKYALLNLLPVGSLIFDLLENLGIVQMLKAFPEKADNWAMIASNASLIKWFFAGTTLLLVIVSLIAWLVISVKKKND</sequence>
<comment type="caution">
    <text evidence="2">The sequence shown here is derived from an EMBL/GenBank/DDBJ whole genome shotgun (WGS) entry which is preliminary data.</text>
</comment>
<dbReference type="EMBL" id="CAKLPY010000002">
    <property type="protein sequence ID" value="CAH0996680.1"/>
    <property type="molecule type" value="Genomic_DNA"/>
</dbReference>
<proteinExistence type="predicted"/>
<name>A0ABM9ASM6_9BACT</name>
<keyword evidence="3" id="KW-1185">Reference proteome</keyword>
<gene>
    <name evidence="2" type="ORF">EMA8858_02814</name>
</gene>
<organism evidence="2 3">
    <name type="scientific">Emticicia aquatica</name>
    <dbReference type="NCBI Taxonomy" id="1681835"/>
    <lineage>
        <taxon>Bacteria</taxon>
        <taxon>Pseudomonadati</taxon>
        <taxon>Bacteroidota</taxon>
        <taxon>Cytophagia</taxon>
        <taxon>Cytophagales</taxon>
        <taxon>Leadbetterellaceae</taxon>
        <taxon>Emticicia</taxon>
    </lineage>
</organism>
<evidence type="ECO:0000313" key="2">
    <source>
        <dbReference type="EMBL" id="CAH0996680.1"/>
    </source>
</evidence>
<feature type="transmembrane region" description="Helical" evidence="1">
    <location>
        <begin position="12"/>
        <end position="35"/>
    </location>
</feature>
<feature type="transmembrane region" description="Helical" evidence="1">
    <location>
        <begin position="113"/>
        <end position="136"/>
    </location>
</feature>
<keyword evidence="1" id="KW-0812">Transmembrane</keyword>
<evidence type="ECO:0000313" key="3">
    <source>
        <dbReference type="Proteomes" id="UP000837932"/>
    </source>
</evidence>
<dbReference type="Proteomes" id="UP000837932">
    <property type="component" value="Unassembled WGS sequence"/>
</dbReference>
<keyword evidence="1" id="KW-1133">Transmembrane helix</keyword>